<gene>
    <name evidence="5" type="ORF">LKE05_04135</name>
</gene>
<dbReference type="Gene3D" id="2.60.40.1080">
    <property type="match status" value="1"/>
</dbReference>
<dbReference type="Pfam" id="PF00395">
    <property type="entry name" value="SLH"/>
    <property type="match status" value="2"/>
</dbReference>
<evidence type="ECO:0000256" key="2">
    <source>
        <dbReference type="SAM" id="MobiDB-lite"/>
    </source>
</evidence>
<comment type="caution">
    <text evidence="5">The sequence shown here is derived from an EMBL/GenBank/DDBJ whole genome shotgun (WGS) entry which is preliminary data.</text>
</comment>
<protein>
    <submittedName>
        <fullName evidence="5">S-layer homology domain-containing protein</fullName>
    </submittedName>
</protein>
<dbReference type="Gene3D" id="2.60.40.3630">
    <property type="match status" value="3"/>
</dbReference>
<feature type="domain" description="SLH" evidence="4">
    <location>
        <begin position="4822"/>
        <end position="4885"/>
    </location>
</feature>
<dbReference type="SUPFAM" id="SSF49373">
    <property type="entry name" value="Invasin/intimin cell-adhesion fragments"/>
    <property type="match status" value="1"/>
</dbReference>
<keyword evidence="6" id="KW-1185">Reference proteome</keyword>
<evidence type="ECO:0000256" key="3">
    <source>
        <dbReference type="SAM" id="SignalP"/>
    </source>
</evidence>
<dbReference type="Proteomes" id="UP001198242">
    <property type="component" value="Unassembled WGS sequence"/>
</dbReference>
<evidence type="ECO:0000256" key="1">
    <source>
        <dbReference type="ARBA" id="ARBA00022737"/>
    </source>
</evidence>
<dbReference type="Pfam" id="PF18657">
    <property type="entry name" value="YDG"/>
    <property type="match status" value="5"/>
</dbReference>
<accession>A0AAE3DX54</accession>
<dbReference type="InterPro" id="IPR008964">
    <property type="entry name" value="Invasin/intimin_cell_adhesion"/>
</dbReference>
<feature type="chain" id="PRO_5042221906" evidence="3">
    <location>
        <begin position="27"/>
        <end position="4960"/>
    </location>
</feature>
<dbReference type="InterPro" id="IPR041248">
    <property type="entry name" value="YDG"/>
</dbReference>
<feature type="compositionally biased region" description="Basic and acidic residues" evidence="2">
    <location>
        <begin position="4921"/>
        <end position="4932"/>
    </location>
</feature>
<feature type="compositionally biased region" description="Pro residues" evidence="2">
    <location>
        <begin position="4951"/>
        <end position="4960"/>
    </location>
</feature>
<proteinExistence type="predicted"/>
<keyword evidence="1" id="KW-0677">Repeat</keyword>
<sequence>MKKKIISAILAFSMIFSILPSTISYAYSSYGVEADGSISKNACISELTVHYTNGVIDKISEKPNPDQKSNAHQGGPATVGVTIVSDVDIWYDAGDGATLQNDSNSFTASSTYVGNVVPSFEGSFLPAMRVKANAVPNSAEEHVIYDASTGSVDVTNAANGGADIFTKDSVNSVLEAAGNTLDPTKVDGENLFDIYKDQDLTEQYTNDNFPFDTYKVKIYVSMDNPGTEYMFEAEAEVKIDGTGEIKIPSGGDTPSEDTAIPSVALTVTAPTIGATPATTATTTTTGVVANPAVTWDPADSTFAKNQAYKASVTLSADSGYKFTDSTTATINGKTATVTLNGDGTLKAEYTFDAIKLTGISSNKTGLTSSFAPNDSYTPDGLEVTLRYSDGTEEVVPYNKFPENNLSLVIGADSATATDLPTKLTLDNNNQTVYVKYSGTDTNDGNPKYQAIDTITVANAKIKTAQVSVTYPKPGETPDTVATVPDGANYTAEVTWEHNGTEVTGNFEYDKAYDAIITVKPKTGYALDNTNGVALTVKDKTAINPGADKTDTIASDDIDVDGSGVKTVSFDATISTPISASISGSFDLYDKNDVNITLTLGTHVIGDITGITIDGQTLSSSDDYTISGNIITVKGASLATKLTGLTSTAANKNVEITVTGQQNATTATLSAIDTTPYITITDPTQGAITGVIHTSGTKVALTKNTAYTLSAPTVAHTTGYTWTVNGITGTDNGQTYTFTPTGGEDITATVALTVDAGHKLTINKTGNGTVTVAKDGGSTLTAETDGTYTVYSDESYTVTATADDQNKVTAVTGETIDGVQKTRTHSVASPSADTTVEVTFAEKIAPTVSADMTYRKGANDGNKAFTITLGDYSDVNVNDTPSGTFSTDKATYTVSSTDLDSATNGDHTYTFDFGEGMTISKKITVLAARSITSVTAPTGTFAHGDTFKLDGLAFTVSEDGTNTTYTYDGTSWDNTLPTGTQFSLGDISFTDWDAFKTAAEAKITRHDTTDSTAVNNGAQITVSLGTATKASNSITVGQKAITVTPSQTTGINKDYDGTVKAPALTATIPDGELVGDDVVTASVTAVYQDGVAAGLTDKNASDNDKNVVFTATLAGANKDNYTIKAISNGSGKINKRTVKIAIINNVPAATKNKADTKTGNATATIPTNTEYDLNTPYEVVDGETVAITYEYSYANISSVGRVSDVTVRNIATTNTNYTVEPTYLENQNGTVNNRTIKSIAISDPTKNEYNYSDTFDPTGIKVTVTYDGETDSVDYDWNAVPDDITLKWTGTEETLSATHKFNSAGTYTITASATGVDSATTGGITVNKLKVNVTASGNITKVYDGGIDLDDDDTITYTVTNASDGYDDQFNEDNVKVTNNPAKYNDRLVTENNIVWITVSSLELNNSNYKIENFSKNVTGSITPRHITVTAITVPTVKQYSNDTDVPVKNVGTSAVTFDNVVSGENVTVDYKYTYNDTSVAGDTSNITINNLVLNSTNTVNANYKLDESTPTKSGHVDERTVNSLTVTAPTQFATAQTYGTALALAGLKVQVNFTSGGTSAGSETYVWKDASTWTKQVEGQSDVDVTTVPFTLAWSGTTDVPTQGETLTVQRSTKGITASYTGTSVTGTSDAITVNPITLTKIKITGDDVTKVYEGNKTLTNPAFTYAITEGIINSDPVTVEPTTVEYAEADVHTSEPLNITGFHLTNNNDGNYKLGTPDVTGIPNGTITKRPITLTAITNIPAINRFEAGTGTDQTATSAANGGATFEAASTDTGIVSGETVTVIYDYAYADNQTVSNTAVVNLSNVRLDTASDKNYSLTNNATATGVVNEVEATGVTVTIPDKTYEYGDKLDLTGTTVTVDYGNTNTEVYTSDDGVNWKKNDTAVSEKPFTITLPTDKDSLAVGTATVSVKVKEGVEGSVSRTVNKRKVTVNPSKNGDVTKVYNGNTTYTNGVIEWTVGSVNSIDGLSVTLPTVSGATYTYNDSTVALANKITVSDPQLNDTNNFEISGYTNQEFDATITRRPLVITGITIPNVNKYADVSQKVTDQTATSATNATFEAADTDTGIVSGETVGVTFDYKYKTSNPESGTTTDVEITNIALDNSVGTSANYSLTPDSLTGSANVVERTIDSITVANPTQFNSDVTYNDKLSIAGLKVTINYTDRTSEVYTATVVNDVVSWALGSVNISADNIPFTLSWKDTAKGGTFAQGQTLSVTGHNGNQIVANHKNGNDSGEGSAVTIKPIAITSITAAKSGDITKTYNGDTELNDASKSNIGYTSTQVISGDTVTLGATPAYENKNVGQNKAISFTTPTVSGNDNYTLGTDATVTGDVVGDITVKTVAISNVYIPSIYKDTEDLVKSISNASAIASGNPTANTVVAADILSGDRANLRFAYKLTYANSTDANPTVTISDTSVTGTESGNYEFTWPTGLTGTVVADEFTDAAITSPDLMQYTHGDTFNPTGLSVTIKTSSHPTGTTYTVTGTEGNYKWDTDLPAGVNVSLGSISLNSNDALNFKAHYKNMKDQKIKVSAGEKEAETGAVTMLQKQLTATASISTANKVYDSKTALREGQTVTYTIGTGEVQNFNSVTDDVKVTADAKYKSADVSKTGETINNVGIEFTNIALSGNDAANYIKPSSIADIAGTIIPYPIHITAINENAPTAYYKKAKSGTIASTDNYTAEMNGLTKPAIKFNYNYGDLVNTVADSVSVPINVVDFVTATDNFEIKTTPSTINGKVEVQGIKEIKITKDNHDYKYGDTLVLNDLSVKVTYADDSIKENIKYNDIDWQTLGLTLNTTLPTDGTVLKNSTDNGKTIIVEKDTVQSNAITINVAKRTVKIERDGSDAITKTYDGTKAVEQTIALKVADLQEGFDGVYNGDITGVTATPYIYSSKDAQNNIALTGTPTLVGSNLDEYTPTYPSLTGNITTKSVTLTPVISEDIYENKFATDDKVITETGATVENSKVTQSGIVSGEEGNFTFAYTVTVPKADLANAATKSYAPTNTSENGTGKGNYTFTWNDASVEIKTNAATSMEVTTDPSDISTQKYYGDSISLDGMVVTITYGNGSTHEFTYGSTEWNNEGFTVAIEDGGNFSKLVTGNNGKHIVVSKTGLNSANTAATLKVNKKDLHLTAEKADGLSAIEKTYDTTTDAKSILKFGITSADLVSGDSFTVDSSNVSATFDTKNQGSDKDITISGLTITGDNSDQYNIIMPSGVKGTINPKSITVKVAGVADILAGVSGEDLKKTASINYSEQPESGVSVTVTATYPDSTQDPAGQKTEKALTFTKTETGNELGNYVFTLDENGVKGYVVSNIINEINVTTPPQTEYTHGDNLSLKGMVIEVKYQDSRDDNIYTCQADGTWKDKNSTTVTELPVSFALEKNGTENALTSQTQQLRRDTNDGAILVVKGGDESNKDTTLTVNKKEITQITIPNPVPSPEKTYDGTTTVTQSISYEGVGVLDADKATVNSLISATANYDTKDVAFDSDGTTVASKAINFTNPTMNENDNYTMSSSATVTTTITGKIKPKDLTVTITSVPSIIVGQSKTVTLTKTTNYTQSGEVTVGENTEEVNLAVVGEYAQNTTAEDNVNVTYSVTNKDSYKNYNIIVAENPTGTVNKKPVTKIEVTSPTKTTWSHGDDLTLDGMTITVTYNNDDTDTKKYEHKNGKWHDVTGGSDTELPGTPDDVTIRWGDTSNSATDDVIRLDDINKGLTADGDNKTTSVKVTSTVKDTNGEYQLASTDKITLTKKQLTLTVSGNITKPYDNTRDLSTDNLGNVSLTLDGVAGTDGVTLNETATKNNIKYAGTTVADTASVPTPALVIGTVVLADNANNHYYTVPSGASITNSTTGKINKRSVQIISVTKNMDTSVDASKTGTLKKLVQSTTDGYGISSADGFYSILSDHVIKVDIPYTYSQTSAEGSATVTYDNATAKVSDENADYVANYEVSFAIADGSATISNGTVTGVKIETTGKTEYTHGDSFDLKGTKITVTYNNGAKQDTYKYDTASGKWIKNDTGTPAELPSEIGISLGNTTINANPASDTDKTVVKYDKTNTTPELKATYTKSGSEPIPSTENPTVTLKKKTITITVANSADEIKHTYSGNNSLTADEIGKLAITEPANFKVGSDDVTLTKGTLSATIGSNTNGNVANDLTINATGYVLGGADADNYVISYVNNAKGNIVKAPLTITISSVPSIIVGQSKTVTLTKATNYTQSGEVTVGEDTEEVNLTVEGEYEQNTTAAENVNVSYTVTNENDYPNYDITIIGSPKGTVTQKTATVEIINQPQFVTATPRPQHGDKLGTDGLNGFEYTVSYSDGTTTKHKYENGDWLTTGGYTAPEDGTAFTWENTKTAVSSDSEIRRDKDNQIKITVPTATKDPLTNKATADKKKIKITANGTYTKVYDGTNTVILNETTPEITYTVSGVVTGDTVTVTATPAFVDENVAKFGDVYQKAINFTNVSIKNEDGTDTDNYEIVADENGVVIAPIMGAITPKTINITALTVPSSTKGSAGEKTVTKNKNFTTTDILEKDKDNVTIGYKATFVTSATGTVDATVTDAKVDGSTDQMTLNYVVGTVTGAKIEITSSNHGGGGGGGGGGNSLSIKYENADGTAGKDVSKIEAPAESDPVDLIAVFVTKPADPTVIWTSDNESVATVDENGIVKFIGEGTAIITAQSKTNKTLKDTVTITVTKAVATPTPKPANPTPEPTKEPSIITKTMLNPYIVGYDDNVFGPELPISREEVSAIFARLIANNIYMDKEYDTSFPDVGEGWSKDYIGYLEKFSVVTGYEDGTFRPQNYITRAEMAVMMAKAEGYDISGYMSSDELAYPDVDEGYSEWAVKAIKYLTDRGIMEGYPDGTFGPNRPITRAETVATVNRVLADMTVGNIEVLPSDMTEAHWAYNDVVFAMNHRILKDVAADESQFIKSEEYDKNKITETEVVEDTSDENAGAGASPTPEPSPTPNA</sequence>
<name>A0AAE3DX54_9FIRM</name>
<reference evidence="5 6" key="1">
    <citation type="submission" date="2021-10" db="EMBL/GenBank/DDBJ databases">
        <title>Anaerobic single-cell dispensing facilitates the cultivation of human gut bacteria.</title>
        <authorList>
            <person name="Afrizal A."/>
        </authorList>
    </citation>
    <scope>NUCLEOTIDE SEQUENCE [LARGE SCALE GENOMIC DNA]</scope>
    <source>
        <strain evidence="5 6">CLA-AA-H232</strain>
    </source>
</reference>
<keyword evidence="3" id="KW-0732">Signal</keyword>
<feature type="signal peptide" evidence="3">
    <location>
        <begin position="1"/>
        <end position="26"/>
    </location>
</feature>
<feature type="domain" description="SLH" evidence="4">
    <location>
        <begin position="4756"/>
        <end position="4819"/>
    </location>
</feature>
<dbReference type="EMBL" id="JAJEQM010000004">
    <property type="protein sequence ID" value="MCC2209986.1"/>
    <property type="molecule type" value="Genomic_DNA"/>
</dbReference>
<evidence type="ECO:0000313" key="5">
    <source>
        <dbReference type="EMBL" id="MCC2209986.1"/>
    </source>
</evidence>
<evidence type="ECO:0000259" key="4">
    <source>
        <dbReference type="PROSITE" id="PS51272"/>
    </source>
</evidence>
<organism evidence="5 6">
    <name type="scientific">Hominilimicola fabiformis</name>
    <dbReference type="NCBI Taxonomy" id="2885356"/>
    <lineage>
        <taxon>Bacteria</taxon>
        <taxon>Bacillati</taxon>
        <taxon>Bacillota</taxon>
        <taxon>Clostridia</taxon>
        <taxon>Eubacteriales</taxon>
        <taxon>Oscillospiraceae</taxon>
        <taxon>Hominilimicola</taxon>
    </lineage>
</organism>
<dbReference type="RefSeq" id="WP_308456017.1">
    <property type="nucleotide sequence ID" value="NZ_JAJEQM010000004.1"/>
</dbReference>
<feature type="region of interest" description="Disordered" evidence="2">
    <location>
        <begin position="4920"/>
        <end position="4960"/>
    </location>
</feature>
<dbReference type="PROSITE" id="PS51272">
    <property type="entry name" value="SLH"/>
    <property type="match status" value="2"/>
</dbReference>
<dbReference type="InterPro" id="IPR001119">
    <property type="entry name" value="SLH_dom"/>
</dbReference>
<evidence type="ECO:0000313" key="6">
    <source>
        <dbReference type="Proteomes" id="UP001198242"/>
    </source>
</evidence>